<dbReference type="Gene3D" id="3.90.1530.30">
    <property type="match status" value="1"/>
</dbReference>
<sequence length="350" mass="39132">MGQVMTNPKERSLRMKSLFASADPEVLSKHDVASPDEQEKRRIGSAAVKSMDRAFVSIEEENKRLHDQLLAAESIIELDPDRIVPSFVNDRLDIEGNETFRAFVDGIKDAGQKLPILVRPIAGKPGHYQAAYGHRRLRACQVLKRPVKAIVREMTDEELVVSQGIENSERLNLSFIEQAFFALKLKERRYSRELISDALGRKEGQRLAYISILTNTAALIPEDLIRLIGPAPSVGRPKWEKLGSLINNRSLSSSQKQAIADVKASSAWLEAGSDQRFALVMQTLDQSSKDTQDSFEVVVGDGIIVLAKRTETTTRFSIPDNRLPGLSDWLLQRLPELVEEFDQSRKGSLG</sequence>
<dbReference type="GO" id="GO:0007059">
    <property type="term" value="P:chromosome segregation"/>
    <property type="evidence" value="ECO:0007669"/>
    <property type="project" value="TreeGrafter"/>
</dbReference>
<comment type="similarity">
    <text evidence="1">Belongs to the ParB family.</text>
</comment>
<dbReference type="SUPFAM" id="SSF109709">
    <property type="entry name" value="KorB DNA-binding domain-like"/>
    <property type="match status" value="1"/>
</dbReference>
<dbReference type="InterPro" id="IPR003115">
    <property type="entry name" value="ParB_N"/>
</dbReference>
<dbReference type="PANTHER" id="PTHR33375">
    <property type="entry name" value="CHROMOSOME-PARTITIONING PROTEIN PARB-RELATED"/>
    <property type="match status" value="1"/>
</dbReference>
<name>A0A922P0Y3_9HYPH</name>
<proteinExistence type="inferred from homology"/>
<evidence type="ECO:0000259" key="2">
    <source>
        <dbReference type="SMART" id="SM00470"/>
    </source>
</evidence>
<comment type="caution">
    <text evidence="3">The sequence shown here is derived from an EMBL/GenBank/DDBJ whole genome shotgun (WGS) entry which is preliminary data.</text>
</comment>
<evidence type="ECO:0000313" key="4">
    <source>
        <dbReference type="Proteomes" id="UP000052167"/>
    </source>
</evidence>
<protein>
    <submittedName>
        <fullName evidence="3">Replication protein B</fullName>
    </submittedName>
</protein>
<evidence type="ECO:0000313" key="3">
    <source>
        <dbReference type="EMBL" id="KEQ03133.1"/>
    </source>
</evidence>
<dbReference type="InterPro" id="IPR004437">
    <property type="entry name" value="ParB/RepB/Spo0J"/>
</dbReference>
<dbReference type="InterPro" id="IPR011111">
    <property type="entry name" value="Plasmid_RepB"/>
</dbReference>
<dbReference type="InterPro" id="IPR036086">
    <property type="entry name" value="ParB/Sulfiredoxin_sf"/>
</dbReference>
<evidence type="ECO:0000256" key="1">
    <source>
        <dbReference type="ARBA" id="ARBA00006295"/>
    </source>
</evidence>
<dbReference type="InterPro" id="IPR037972">
    <property type="entry name" value="RepB_N"/>
</dbReference>
<dbReference type="InterPro" id="IPR050336">
    <property type="entry name" value="Chromosome_partition/occlusion"/>
</dbReference>
<dbReference type="GO" id="GO:0005694">
    <property type="term" value="C:chromosome"/>
    <property type="evidence" value="ECO:0007669"/>
    <property type="project" value="TreeGrafter"/>
</dbReference>
<dbReference type="SMART" id="SM00470">
    <property type="entry name" value="ParB"/>
    <property type="match status" value="1"/>
</dbReference>
<feature type="domain" description="ParB-like N-terminal" evidence="2">
    <location>
        <begin position="76"/>
        <end position="168"/>
    </location>
</feature>
<reference evidence="3 4" key="1">
    <citation type="submission" date="2014-06" db="EMBL/GenBank/DDBJ databases">
        <title>Rhizobium pelagicum/R2-400B4.</title>
        <authorList>
            <person name="Kimes N.E."/>
            <person name="Lopez-Perez M."/>
        </authorList>
    </citation>
    <scope>NUCLEOTIDE SEQUENCE [LARGE SCALE GENOMIC DNA]</scope>
    <source>
        <strain evidence="3 4">R2-400B4</strain>
    </source>
</reference>
<dbReference type="InterPro" id="IPR017819">
    <property type="entry name" value="Plasmid_partition_RepB"/>
</dbReference>
<dbReference type="Pfam" id="PF02195">
    <property type="entry name" value="ParB_N"/>
    <property type="match status" value="1"/>
</dbReference>
<dbReference type="EMBL" id="JOKJ01000037">
    <property type="protein sequence ID" value="KEQ03133.1"/>
    <property type="molecule type" value="Genomic_DNA"/>
</dbReference>
<dbReference type="Proteomes" id="UP000052167">
    <property type="component" value="Unassembled WGS sequence"/>
</dbReference>
<dbReference type="CDD" id="cd16405">
    <property type="entry name" value="RepB_like_N"/>
    <property type="match status" value="1"/>
</dbReference>
<dbReference type="GO" id="GO:0003677">
    <property type="term" value="F:DNA binding"/>
    <property type="evidence" value="ECO:0007669"/>
    <property type="project" value="InterPro"/>
</dbReference>
<dbReference type="AlphaFoldDB" id="A0A922P0Y3"/>
<accession>A0A922P0Y3</accession>
<dbReference type="PANTHER" id="PTHR33375:SF1">
    <property type="entry name" value="CHROMOSOME-PARTITIONING PROTEIN PARB-RELATED"/>
    <property type="match status" value="1"/>
</dbReference>
<gene>
    <name evidence="3" type="ORF">GV68_17780</name>
</gene>
<dbReference type="Gene3D" id="1.10.10.2830">
    <property type="match status" value="1"/>
</dbReference>
<dbReference type="NCBIfam" id="TIGR00180">
    <property type="entry name" value="parB_part"/>
    <property type="match status" value="1"/>
</dbReference>
<dbReference type="NCBIfam" id="TIGR03454">
    <property type="entry name" value="partition_RepB"/>
    <property type="match status" value="1"/>
</dbReference>
<dbReference type="SUPFAM" id="SSF110849">
    <property type="entry name" value="ParB/Sulfiredoxin"/>
    <property type="match status" value="1"/>
</dbReference>
<keyword evidence="4" id="KW-1185">Reference proteome</keyword>
<dbReference type="Pfam" id="PF07506">
    <property type="entry name" value="RepB"/>
    <property type="match status" value="1"/>
</dbReference>
<organism evidence="3 4">
    <name type="scientific">Pseudorhizobium pelagicum</name>
    <dbReference type="NCBI Taxonomy" id="1509405"/>
    <lineage>
        <taxon>Bacteria</taxon>
        <taxon>Pseudomonadati</taxon>
        <taxon>Pseudomonadota</taxon>
        <taxon>Alphaproteobacteria</taxon>
        <taxon>Hyphomicrobiales</taxon>
        <taxon>Rhizobiaceae</taxon>
        <taxon>Rhizobium/Agrobacterium group</taxon>
        <taxon>Pseudorhizobium</taxon>
    </lineage>
</organism>